<organism evidence="1 2">
    <name type="scientific">Orbilia blumenaviensis</name>
    <dbReference type="NCBI Taxonomy" id="1796055"/>
    <lineage>
        <taxon>Eukaryota</taxon>
        <taxon>Fungi</taxon>
        <taxon>Dikarya</taxon>
        <taxon>Ascomycota</taxon>
        <taxon>Pezizomycotina</taxon>
        <taxon>Orbiliomycetes</taxon>
        <taxon>Orbiliales</taxon>
        <taxon>Orbiliaceae</taxon>
        <taxon>Orbilia</taxon>
    </lineage>
</organism>
<reference evidence="1 2" key="1">
    <citation type="submission" date="2019-10" db="EMBL/GenBank/DDBJ databases">
        <authorList>
            <person name="Palmer J.M."/>
        </authorList>
    </citation>
    <scope>NUCLEOTIDE SEQUENCE [LARGE SCALE GENOMIC DNA]</scope>
    <source>
        <strain evidence="1 2">TWF730</strain>
    </source>
</reference>
<dbReference type="EMBL" id="JAVHNS010000003">
    <property type="protein sequence ID" value="KAK6360973.1"/>
    <property type="molecule type" value="Genomic_DNA"/>
</dbReference>
<protein>
    <submittedName>
        <fullName evidence="1">Uncharacterized protein</fullName>
    </submittedName>
</protein>
<name>A0AAV9VHF0_9PEZI</name>
<accession>A0AAV9VHF0</accession>
<gene>
    <name evidence="1" type="ORF">TWF730_007088</name>
</gene>
<evidence type="ECO:0000313" key="2">
    <source>
        <dbReference type="Proteomes" id="UP001373714"/>
    </source>
</evidence>
<keyword evidence="2" id="KW-1185">Reference proteome</keyword>
<evidence type="ECO:0000313" key="1">
    <source>
        <dbReference type="EMBL" id="KAK6360973.1"/>
    </source>
</evidence>
<sequence>MASQVQDISDHAQDLPQKEGAMPTLPFRLFDLPLEIRELIYLHLTDISRAPLEPDLKSEIMSPASAVNFDYTQRPANRLVIIRVPLAIYYPTRLPRYSLLPVLQTCRQLRSEFQRFISLLQLKPGGGPNPLGYTLNVEAYDAEVFLKWTRLQLPPEQPYNIIPEYRINYNVCGLQSRLECPLRFSITGVPGDEVLALFNLLNDLLNHGPQGFYKPSLNGGEGGGRCAEVFIQKLVLDISFTFAPMLQNHIQSYREQTPVPNSTQSDIADIIITGMHQFKMDIMKGFKDWMSTFISIGHLDGVVGSVQILWDGAEEWEAPPDLSDPENPVSDQKMTAFFDLAGTERKLEIIEPLSWERYRWGRKERFQISSKGPAWKDRWVEMDGVWVPPDEVPRWWVRPREPAEEVAPAAVVNADEPVALQRLREEVDFLVANGLLPTDEPPNEQ</sequence>
<proteinExistence type="predicted"/>
<comment type="caution">
    <text evidence="1">The sequence shown here is derived from an EMBL/GenBank/DDBJ whole genome shotgun (WGS) entry which is preliminary data.</text>
</comment>
<dbReference type="Proteomes" id="UP001373714">
    <property type="component" value="Unassembled WGS sequence"/>
</dbReference>
<dbReference type="AlphaFoldDB" id="A0AAV9VHF0"/>